<name>A0A972FFE7_9RHOO</name>
<comment type="caution">
    <text evidence="1">The sequence shown here is derived from an EMBL/GenBank/DDBJ whole genome shotgun (WGS) entry which is preliminary data.</text>
</comment>
<dbReference type="EMBL" id="WTVM01000070">
    <property type="protein sequence ID" value="NMG03720.1"/>
    <property type="molecule type" value="Genomic_DNA"/>
</dbReference>
<dbReference type="RefSeq" id="WP_168988419.1">
    <property type="nucleotide sequence ID" value="NZ_CAWPHM010000298.1"/>
</dbReference>
<accession>A0A972FFE7</accession>
<gene>
    <name evidence="1" type="ORF">GPA21_12155</name>
</gene>
<keyword evidence="2" id="KW-1185">Reference proteome</keyword>
<proteinExistence type="predicted"/>
<dbReference type="Proteomes" id="UP000599523">
    <property type="component" value="Unassembled WGS sequence"/>
</dbReference>
<organism evidence="1 2">
    <name type="scientific">Azoarcus taiwanensis</name>
    <dbReference type="NCBI Taxonomy" id="666964"/>
    <lineage>
        <taxon>Bacteria</taxon>
        <taxon>Pseudomonadati</taxon>
        <taxon>Pseudomonadota</taxon>
        <taxon>Betaproteobacteria</taxon>
        <taxon>Rhodocyclales</taxon>
        <taxon>Zoogloeaceae</taxon>
        <taxon>Azoarcus</taxon>
    </lineage>
</organism>
<sequence>MLIRGAIALAVAVPLAAIGVAQYNRRAAARYDLRVVGNGTPTAVLVIDRGSRDATELRNRFDSLRREFEPAVQFRIADLGTPDGAVFASRHQVPSLSVLLFAADGRLRNTLTGLQERQVLADAIRSSFPAARPRS</sequence>
<evidence type="ECO:0000313" key="2">
    <source>
        <dbReference type="Proteomes" id="UP000599523"/>
    </source>
</evidence>
<reference evidence="1" key="1">
    <citation type="submission" date="2019-12" db="EMBL/GenBank/DDBJ databases">
        <title>Comparative genomics gives insights into the taxonomy of the Azoarcus-Aromatoleum group and reveals separate origins of nif in the plant-associated Azoarcus and non-plant-associated Aromatoleum sub-groups.</title>
        <authorList>
            <person name="Lafos M."/>
            <person name="Maluk M."/>
            <person name="Batista M."/>
            <person name="Junghare M."/>
            <person name="Carmona M."/>
            <person name="Faoro H."/>
            <person name="Cruz L.M."/>
            <person name="Battistoni F."/>
            <person name="De Souza E."/>
            <person name="Pedrosa F."/>
            <person name="Chen W.-M."/>
            <person name="Poole P.S."/>
            <person name="Dixon R.A."/>
            <person name="James E.K."/>
        </authorList>
    </citation>
    <scope>NUCLEOTIDE SEQUENCE</scope>
    <source>
        <strain evidence="1">NSC3</strain>
    </source>
</reference>
<protein>
    <submittedName>
        <fullName evidence="1">Uncharacterized protein</fullName>
    </submittedName>
</protein>
<evidence type="ECO:0000313" key="1">
    <source>
        <dbReference type="EMBL" id="NMG03720.1"/>
    </source>
</evidence>
<dbReference type="AlphaFoldDB" id="A0A972FFE7"/>